<feature type="domain" description="Bulb-type lectin" evidence="2">
    <location>
        <begin position="39"/>
        <end position="148"/>
    </location>
</feature>
<name>A0A3B1IZK6_ASTMX</name>
<dbReference type="Ensembl" id="ENSAMXT00000038006.1">
    <property type="protein sequence ID" value="ENSAMXP00000034995.1"/>
    <property type="gene ID" value="ENSAMXG00000037879.1"/>
</dbReference>
<dbReference type="Gene3D" id="2.90.10.10">
    <property type="entry name" value="Bulb-type lectin domain"/>
    <property type="match status" value="2"/>
</dbReference>
<dbReference type="Bgee" id="ENSAMXG00000037879">
    <property type="expression patterns" value="Expressed in head kidney and 6 other cell types or tissues"/>
</dbReference>
<dbReference type="SMART" id="SM00108">
    <property type="entry name" value="B_lectin"/>
    <property type="match status" value="1"/>
</dbReference>
<dbReference type="Ensembl" id="ENSAMXT00000053118.1">
    <property type="protein sequence ID" value="ENSAMXP00000044647.1"/>
    <property type="gene ID" value="ENSAMXG00000037879.1"/>
</dbReference>
<dbReference type="PROSITE" id="PS50927">
    <property type="entry name" value="BULB_LECTIN"/>
    <property type="match status" value="1"/>
</dbReference>
<evidence type="ECO:0000259" key="2">
    <source>
        <dbReference type="PROSITE" id="PS50927"/>
    </source>
</evidence>
<reference evidence="4" key="2">
    <citation type="journal article" date="2014" name="Nat. Commun.">
        <title>The cavefish genome reveals candidate genes for eye loss.</title>
        <authorList>
            <person name="McGaugh S.E."/>
            <person name="Gross J.B."/>
            <person name="Aken B."/>
            <person name="Blin M."/>
            <person name="Borowsky R."/>
            <person name="Chalopin D."/>
            <person name="Hinaux H."/>
            <person name="Jeffery W.R."/>
            <person name="Keene A."/>
            <person name="Ma L."/>
            <person name="Minx P."/>
            <person name="Murphy D."/>
            <person name="O'Quin K.E."/>
            <person name="Retaux S."/>
            <person name="Rohner N."/>
            <person name="Searle S.M."/>
            <person name="Stahl B.A."/>
            <person name="Tabin C."/>
            <person name="Volff J.N."/>
            <person name="Yoshizawa M."/>
            <person name="Warren W.C."/>
        </authorList>
    </citation>
    <scope>NUCLEOTIDE SEQUENCE [LARGE SCALE GENOMIC DNA]</scope>
    <source>
        <strain evidence="4">female</strain>
    </source>
</reference>
<protein>
    <submittedName>
        <fullName evidence="3">Mannose-specific lectin-like</fullName>
    </submittedName>
</protein>
<dbReference type="AlphaFoldDB" id="A0A3B1IZK6"/>
<dbReference type="InterPro" id="IPR001480">
    <property type="entry name" value="Bulb-type_lectin_dom"/>
</dbReference>
<feature type="transmembrane region" description="Helical" evidence="1">
    <location>
        <begin position="12"/>
        <end position="34"/>
    </location>
</feature>
<dbReference type="GeneTree" id="ENSGT00390000004989"/>
<dbReference type="InterPro" id="IPR036426">
    <property type="entry name" value="Bulb-type_lectin_dom_sf"/>
</dbReference>
<dbReference type="Proteomes" id="UP000018467">
    <property type="component" value="Unassembled WGS sequence"/>
</dbReference>
<evidence type="ECO:0000313" key="3">
    <source>
        <dbReference type="Ensembl" id="ENSAMXP00000034995.1"/>
    </source>
</evidence>
<dbReference type="SUPFAM" id="SSF51110">
    <property type="entry name" value="alpha-D-mannose-specific plant lectins"/>
    <property type="match status" value="1"/>
</dbReference>
<accession>A0A3B1IZK6</accession>
<organism evidence="3 4">
    <name type="scientific">Astyanax mexicanus</name>
    <name type="common">Blind cave fish</name>
    <name type="synonym">Astyanax fasciatus mexicanus</name>
    <dbReference type="NCBI Taxonomy" id="7994"/>
    <lineage>
        <taxon>Eukaryota</taxon>
        <taxon>Metazoa</taxon>
        <taxon>Chordata</taxon>
        <taxon>Craniata</taxon>
        <taxon>Vertebrata</taxon>
        <taxon>Euteleostomi</taxon>
        <taxon>Actinopterygii</taxon>
        <taxon>Neopterygii</taxon>
        <taxon>Teleostei</taxon>
        <taxon>Ostariophysi</taxon>
        <taxon>Characiformes</taxon>
        <taxon>Characoidei</taxon>
        <taxon>Acestrorhamphidae</taxon>
        <taxon>Acestrorhamphinae</taxon>
        <taxon>Astyanax</taxon>
    </lineage>
</organism>
<evidence type="ECO:0000313" key="4">
    <source>
        <dbReference type="Proteomes" id="UP000018467"/>
    </source>
</evidence>
<keyword evidence="1" id="KW-1133">Transmembrane helix</keyword>
<keyword evidence="1" id="KW-0812">Transmembrane</keyword>
<keyword evidence="4" id="KW-1185">Reference proteome</keyword>
<evidence type="ECO:0000256" key="1">
    <source>
        <dbReference type="SAM" id="Phobius"/>
    </source>
</evidence>
<sequence>MYIYVYICIYMYIYVYICIYMYIYVYIMCVCVCYRKMSRNTLSTNQELRAGDFLISNNREFKAIFQDDGNFVVYGWKPLWASDTAGKSGKFLIMQEDGNLVIYNNDEGPVWASDSWQGDQSLKNHLTLHDDGRLTVRRDCKVCWTVNE</sequence>
<proteinExistence type="predicted"/>
<keyword evidence="1" id="KW-0472">Membrane</keyword>
<reference evidence="4" key="1">
    <citation type="submission" date="2013-03" db="EMBL/GenBank/DDBJ databases">
        <authorList>
            <person name="Jeffery W."/>
            <person name="Warren W."/>
            <person name="Wilson R.K."/>
        </authorList>
    </citation>
    <scope>NUCLEOTIDE SEQUENCE</scope>
    <source>
        <strain evidence="4">female</strain>
    </source>
</reference>
<reference evidence="3" key="3">
    <citation type="submission" date="2025-05" db="UniProtKB">
        <authorList>
            <consortium name="Ensembl"/>
        </authorList>
    </citation>
    <scope>IDENTIFICATION</scope>
</reference>